<dbReference type="PRINTS" id="PR01609">
    <property type="entry name" value="CD36FAMILY"/>
</dbReference>
<keyword evidence="6 8" id="KW-0472">Membrane</keyword>
<keyword evidence="4 8" id="KW-0812">Transmembrane</keyword>
<organism evidence="9">
    <name type="scientific">Cacopsylla melanoneura</name>
    <dbReference type="NCBI Taxonomy" id="428564"/>
    <lineage>
        <taxon>Eukaryota</taxon>
        <taxon>Metazoa</taxon>
        <taxon>Ecdysozoa</taxon>
        <taxon>Arthropoda</taxon>
        <taxon>Hexapoda</taxon>
        <taxon>Insecta</taxon>
        <taxon>Pterygota</taxon>
        <taxon>Neoptera</taxon>
        <taxon>Paraneoptera</taxon>
        <taxon>Hemiptera</taxon>
        <taxon>Sternorrhyncha</taxon>
        <taxon>Psylloidea</taxon>
        <taxon>Psyllidae</taxon>
        <taxon>Psyllinae</taxon>
        <taxon>Cacopsylla</taxon>
    </lineage>
</organism>
<dbReference type="EMBL" id="HBUF01233929">
    <property type="protein sequence ID" value="CAG6674459.1"/>
    <property type="molecule type" value="Transcribed_RNA"/>
</dbReference>
<dbReference type="GO" id="GO:0005044">
    <property type="term" value="F:scavenger receptor activity"/>
    <property type="evidence" value="ECO:0007669"/>
    <property type="project" value="TreeGrafter"/>
</dbReference>
<keyword evidence="3" id="KW-1003">Cell membrane</keyword>
<evidence type="ECO:0000256" key="4">
    <source>
        <dbReference type="ARBA" id="ARBA00022692"/>
    </source>
</evidence>
<sequence length="527" mass="61103">MKMFELDTQMPPIVQNEMMRRKATYRPLKSDNSVAKIYYFISNGVKQEPLKLWRLVFIVLLIVLCTALTSTLWFTNAFWLTVRKFNVISNHSISFNYFEHLPVDRMSFCIYVYNYTNVDQYYARDLGSEEEEEDQLAVDYLGPYCFRESPEKRSLKFQDDNRRLAYKEATVFSFDAEASNGTLSDEVVVPNFPYLVVTSMGVDYNALFRLALATHIHTKRYQPFIKLNTSDFFFGYDDPLMDWVVGKASLLNIKVPFERFGLLDALLSFINVEVQVDTGVGDVTRAGKVTGFKGSSKMNFWKTSACNNYQGGEGTFWDVDKVQRGENIMFFASLLCRNIELNKIGEVDYEGSKVPRYEIIPDMFHKERAAFDCYCHNCTTNLLDMRQCLDGFPFKATFPKFYGLDPSHLTHLKNLPEPDPNDWSTIFDIHPYMGITLRFTQRMQLNLEIRKTSFLNLPPKIPNGAILPTVSMDRNIYDLRSDARTLLYHALTTLPVVEIVLKYLGVMFAIFLLYVVFLDLKRLCNQF</sequence>
<dbReference type="EMBL" id="HBUF01233930">
    <property type="protein sequence ID" value="CAG6674460.1"/>
    <property type="molecule type" value="Transcribed_RNA"/>
</dbReference>
<keyword evidence="5 8" id="KW-1133">Transmembrane helix</keyword>
<evidence type="ECO:0000313" key="9">
    <source>
        <dbReference type="EMBL" id="CAG6674459.1"/>
    </source>
</evidence>
<dbReference type="PANTHER" id="PTHR11923">
    <property type="entry name" value="SCAVENGER RECEPTOR CLASS B TYPE-1 SR-B1"/>
    <property type="match status" value="1"/>
</dbReference>
<dbReference type="PANTHER" id="PTHR11923:SF50">
    <property type="entry name" value="GH19047P"/>
    <property type="match status" value="1"/>
</dbReference>
<dbReference type="GO" id="GO:0005737">
    <property type="term" value="C:cytoplasm"/>
    <property type="evidence" value="ECO:0007669"/>
    <property type="project" value="TreeGrafter"/>
</dbReference>
<dbReference type="EMBL" id="HBUF01233931">
    <property type="protein sequence ID" value="CAG6674461.1"/>
    <property type="molecule type" value="Transcribed_RNA"/>
</dbReference>
<keyword evidence="9" id="KW-0675">Receptor</keyword>
<accession>A0A8D8SV62</accession>
<proteinExistence type="inferred from homology"/>
<reference evidence="9" key="1">
    <citation type="submission" date="2021-05" db="EMBL/GenBank/DDBJ databases">
        <authorList>
            <person name="Alioto T."/>
            <person name="Alioto T."/>
            <person name="Gomez Garrido J."/>
        </authorList>
    </citation>
    <scope>NUCLEOTIDE SEQUENCE</scope>
</reference>
<feature type="transmembrane region" description="Helical" evidence="8">
    <location>
        <begin position="500"/>
        <end position="520"/>
    </location>
</feature>
<comment type="similarity">
    <text evidence="2">Belongs to the CD36 family.</text>
</comment>
<evidence type="ECO:0000256" key="6">
    <source>
        <dbReference type="ARBA" id="ARBA00023136"/>
    </source>
</evidence>
<keyword evidence="7" id="KW-0325">Glycoprotein</keyword>
<dbReference type="AlphaFoldDB" id="A0A8D8SV62"/>
<protein>
    <submittedName>
        <fullName evidence="9">Scavenger receptor class B member 1</fullName>
    </submittedName>
</protein>
<comment type="subcellular location">
    <subcellularLocation>
        <location evidence="1">Cell membrane</location>
    </subcellularLocation>
</comment>
<evidence type="ECO:0000256" key="8">
    <source>
        <dbReference type="SAM" id="Phobius"/>
    </source>
</evidence>
<name>A0A8D8SV62_9HEMI</name>
<evidence type="ECO:0000256" key="2">
    <source>
        <dbReference type="ARBA" id="ARBA00010532"/>
    </source>
</evidence>
<evidence type="ECO:0000256" key="3">
    <source>
        <dbReference type="ARBA" id="ARBA00022475"/>
    </source>
</evidence>
<dbReference type="Pfam" id="PF01130">
    <property type="entry name" value="CD36"/>
    <property type="match status" value="1"/>
</dbReference>
<evidence type="ECO:0000256" key="1">
    <source>
        <dbReference type="ARBA" id="ARBA00004236"/>
    </source>
</evidence>
<dbReference type="GO" id="GO:0005886">
    <property type="term" value="C:plasma membrane"/>
    <property type="evidence" value="ECO:0007669"/>
    <property type="project" value="UniProtKB-SubCell"/>
</dbReference>
<feature type="transmembrane region" description="Helical" evidence="8">
    <location>
        <begin position="52"/>
        <end position="74"/>
    </location>
</feature>
<evidence type="ECO:0000256" key="5">
    <source>
        <dbReference type="ARBA" id="ARBA00022989"/>
    </source>
</evidence>
<evidence type="ECO:0000256" key="7">
    <source>
        <dbReference type="ARBA" id="ARBA00023180"/>
    </source>
</evidence>
<dbReference type="InterPro" id="IPR002159">
    <property type="entry name" value="CD36_fam"/>
</dbReference>